<evidence type="ECO:0000256" key="4">
    <source>
        <dbReference type="ARBA" id="ARBA00022801"/>
    </source>
</evidence>
<dbReference type="GO" id="GO:0042972">
    <property type="term" value="F:licheninase activity"/>
    <property type="evidence" value="ECO:0007669"/>
    <property type="project" value="UniProtKB-EC"/>
</dbReference>
<dbReference type="InterPro" id="IPR013320">
    <property type="entry name" value="ConA-like_dom_sf"/>
</dbReference>
<name>A0A098EQZ6_9BACL</name>
<evidence type="ECO:0000256" key="5">
    <source>
        <dbReference type="ARBA" id="ARBA00023295"/>
    </source>
</evidence>
<proteinExistence type="inferred from homology"/>
<dbReference type="InterPro" id="IPR000757">
    <property type="entry name" value="Beta-glucanase-like"/>
</dbReference>
<evidence type="ECO:0000256" key="3">
    <source>
        <dbReference type="ARBA" id="ARBA00012690"/>
    </source>
</evidence>
<evidence type="ECO:0000256" key="1">
    <source>
        <dbReference type="ARBA" id="ARBA00000481"/>
    </source>
</evidence>
<dbReference type="EC" id="3.2.1.73" evidence="3"/>
<dbReference type="EMBL" id="CCXS01000001">
    <property type="protein sequence ID" value="CEG23721.1"/>
    <property type="molecule type" value="Genomic_DNA"/>
</dbReference>
<feature type="active site" description="Nucleophile" evidence="6">
    <location>
        <position position="134"/>
    </location>
</feature>
<keyword evidence="9" id="KW-1185">Reference proteome</keyword>
<dbReference type="Pfam" id="PF00722">
    <property type="entry name" value="Glyco_hydro_16"/>
    <property type="match status" value="1"/>
</dbReference>
<dbReference type="PRINTS" id="PR00737">
    <property type="entry name" value="GLHYDRLASE16"/>
</dbReference>
<dbReference type="PANTHER" id="PTHR10963:SF55">
    <property type="entry name" value="GLYCOSIDE HYDROLASE FAMILY 16 PROTEIN"/>
    <property type="match status" value="1"/>
</dbReference>
<protein>
    <recommendedName>
        <fullName evidence="3">licheninase</fullName>
        <ecNumber evidence="3">3.2.1.73</ecNumber>
    </recommendedName>
</protein>
<feature type="active site" description="Proton donor" evidence="6">
    <location>
        <position position="139"/>
    </location>
</feature>
<dbReference type="AlphaFoldDB" id="A0A098EQZ6"/>
<evidence type="ECO:0000259" key="7">
    <source>
        <dbReference type="PROSITE" id="PS51762"/>
    </source>
</evidence>
<reference evidence="8 9" key="1">
    <citation type="submission" date="2014-09" db="EMBL/GenBank/DDBJ databases">
        <authorList>
            <person name="Urmite Genomes Urmite Genomes"/>
        </authorList>
    </citation>
    <scope>NUCLEOTIDE SEQUENCE [LARGE SCALE GENOMIC DNA]</scope>
    <source>
        <strain evidence="8 9">ES2</strain>
    </source>
</reference>
<keyword evidence="5" id="KW-0326">Glycosidase</keyword>
<evidence type="ECO:0000313" key="8">
    <source>
        <dbReference type="EMBL" id="CEG23721.1"/>
    </source>
</evidence>
<dbReference type="PANTHER" id="PTHR10963">
    <property type="entry name" value="GLYCOSYL HYDROLASE-RELATED"/>
    <property type="match status" value="1"/>
</dbReference>
<dbReference type="InterPro" id="IPR008264">
    <property type="entry name" value="Beta_glucanase"/>
</dbReference>
<evidence type="ECO:0000313" key="9">
    <source>
        <dbReference type="Proteomes" id="UP000043699"/>
    </source>
</evidence>
<dbReference type="SUPFAM" id="SSF49899">
    <property type="entry name" value="Concanavalin A-like lectins/glucanases"/>
    <property type="match status" value="1"/>
</dbReference>
<evidence type="ECO:0000256" key="2">
    <source>
        <dbReference type="ARBA" id="ARBA00006865"/>
    </source>
</evidence>
<dbReference type="Gene3D" id="2.60.120.200">
    <property type="match status" value="1"/>
</dbReference>
<organism evidence="8 9">
    <name type="scientific">Planococcus massiliensis</name>
    <dbReference type="NCBI Taxonomy" id="1499687"/>
    <lineage>
        <taxon>Bacteria</taxon>
        <taxon>Bacillati</taxon>
        <taxon>Bacillota</taxon>
        <taxon>Bacilli</taxon>
        <taxon>Bacillales</taxon>
        <taxon>Caryophanaceae</taxon>
        <taxon>Planococcus</taxon>
    </lineage>
</organism>
<keyword evidence="4" id="KW-0378">Hydrolase</keyword>
<dbReference type="GO" id="GO:0005975">
    <property type="term" value="P:carbohydrate metabolic process"/>
    <property type="evidence" value="ECO:0007669"/>
    <property type="project" value="InterPro"/>
</dbReference>
<dbReference type="Proteomes" id="UP000043699">
    <property type="component" value="Unassembled WGS sequence"/>
</dbReference>
<feature type="domain" description="GH16" evidence="7">
    <location>
        <begin position="19"/>
        <end position="245"/>
    </location>
</feature>
<comment type="similarity">
    <text evidence="2">Belongs to the glycosyl hydrolase 16 family.</text>
</comment>
<dbReference type="STRING" id="1499687.BN1080_02725"/>
<comment type="catalytic activity">
    <reaction evidence="1">
        <text>Hydrolysis of (1-&gt;4)-beta-D-glucosidic linkages in beta-D-glucans containing (1-&gt;3)- and (1-&gt;4)-bonds.</text>
        <dbReference type="EC" id="3.2.1.73"/>
    </reaction>
</comment>
<dbReference type="PROSITE" id="PS51762">
    <property type="entry name" value="GH16_2"/>
    <property type="match status" value="1"/>
</dbReference>
<dbReference type="RefSeq" id="WP_052652637.1">
    <property type="nucleotide sequence ID" value="NZ_CCXS01000001.1"/>
</dbReference>
<gene>
    <name evidence="8" type="primary">bglA</name>
    <name evidence="8" type="ORF">BN1080_02725</name>
</gene>
<dbReference type="CDD" id="cd08023">
    <property type="entry name" value="GH16_laminarinase_like"/>
    <property type="match status" value="1"/>
</dbReference>
<evidence type="ECO:0000256" key="6">
    <source>
        <dbReference type="PIRSR" id="PIRSR608264-1"/>
    </source>
</evidence>
<accession>A0A098EQZ6</accession>
<dbReference type="InterPro" id="IPR050546">
    <property type="entry name" value="Glycosyl_Hydrlase_16"/>
</dbReference>
<sequence>MDYLPPPSSESPLVNNGGVLEDHNTVPWKIVWNEEFDGEALDPARWNVLDDPYGYGNRSQHYKPENVEVSEGNLKIHTKKEMSQGFPYTSGAVTTKGKVVFKYGKLEVRAKFPAGTGLLPAIWLWNNAGKAFPEIDIVEILGQQPGQVWSTIHYEVNRIYGKDYNLSDLPNLTTDYHTFGIEWYPEKITFFVDGTPLYTSTTFVPDEEMYLFINTGVGGDWVGEPDETTPFPAQLLVDWIRYYQK</sequence>